<dbReference type="STRING" id="115783.SAMN02745119_03286"/>
<evidence type="ECO:0000313" key="3">
    <source>
        <dbReference type="EMBL" id="SKA23547.1"/>
    </source>
</evidence>
<dbReference type="PANTHER" id="PTHR43316">
    <property type="entry name" value="HYDROLASE, HALOACID DELAHOGENASE-RELATED"/>
    <property type="match status" value="1"/>
</dbReference>
<dbReference type="Proteomes" id="UP000190102">
    <property type="component" value="Unassembled WGS sequence"/>
</dbReference>
<dbReference type="PRINTS" id="PR00413">
    <property type="entry name" value="HADHALOGNASE"/>
</dbReference>
<dbReference type="InterPro" id="IPR023198">
    <property type="entry name" value="PGP-like_dom2"/>
</dbReference>
<dbReference type="InterPro" id="IPR051540">
    <property type="entry name" value="S-2-haloacid_dehalogenase"/>
</dbReference>
<dbReference type="RefSeq" id="WP_078791535.1">
    <property type="nucleotide sequence ID" value="NZ_FUWR01000031.1"/>
</dbReference>
<dbReference type="Pfam" id="PF00702">
    <property type="entry name" value="Hydrolase"/>
    <property type="match status" value="1"/>
</dbReference>
<dbReference type="EMBL" id="FUWR01000031">
    <property type="protein sequence ID" value="SKA23547.1"/>
    <property type="molecule type" value="Genomic_DNA"/>
</dbReference>
<keyword evidence="2" id="KW-0378">Hydrolase</keyword>
<dbReference type="AlphaFoldDB" id="A0A1T4S5W2"/>
<protein>
    <submittedName>
        <fullName evidence="3">2-haloacid dehalogenase</fullName>
    </submittedName>
</protein>
<dbReference type="InterPro" id="IPR006439">
    <property type="entry name" value="HAD-SF_hydro_IA"/>
</dbReference>
<evidence type="ECO:0000313" key="4">
    <source>
        <dbReference type="Proteomes" id="UP000190102"/>
    </source>
</evidence>
<accession>A0A1T4S5W2</accession>
<dbReference type="GO" id="GO:0019120">
    <property type="term" value="F:hydrolase activity, acting on acid halide bonds, in C-halide compounds"/>
    <property type="evidence" value="ECO:0007669"/>
    <property type="project" value="InterPro"/>
</dbReference>
<proteinExistence type="inferred from homology"/>
<comment type="similarity">
    <text evidence="1">Belongs to the HAD-like hydrolase superfamily. S-2-haloalkanoic acid dehalogenase family.</text>
</comment>
<dbReference type="PANTHER" id="PTHR43316:SF3">
    <property type="entry name" value="HALOACID DEHALOGENASE, TYPE II (AFU_ORTHOLOGUE AFUA_2G07750)-RELATED"/>
    <property type="match status" value="1"/>
</dbReference>
<dbReference type="Gene3D" id="3.40.50.1000">
    <property type="entry name" value="HAD superfamily/HAD-like"/>
    <property type="match status" value="1"/>
</dbReference>
<keyword evidence="4" id="KW-1185">Reference proteome</keyword>
<dbReference type="InterPro" id="IPR023214">
    <property type="entry name" value="HAD_sf"/>
</dbReference>
<gene>
    <name evidence="3" type="ORF">SAMN02745119_03286</name>
</gene>
<dbReference type="SUPFAM" id="SSF56784">
    <property type="entry name" value="HAD-like"/>
    <property type="match status" value="1"/>
</dbReference>
<sequence length="176" mass="19847">MTITLAFDVYGTLIDTHGVVVALENHVGNKAPEFSRTWREKQLEYSFRRGLMQNYENFARCTSDALDYTSSYFKVSLSEKDKQELLDAYKVLPAFDDAKEGLERAKKSGFRMFAFSNGSADAVETLLTHAGIRDYFLGVVSVDEVKTFKPNPGVYCHFLRRAAATGSDAWLIEGFQ</sequence>
<evidence type="ECO:0000256" key="2">
    <source>
        <dbReference type="ARBA" id="ARBA00022801"/>
    </source>
</evidence>
<reference evidence="4" key="1">
    <citation type="submission" date="2017-02" db="EMBL/GenBank/DDBJ databases">
        <authorList>
            <person name="Varghese N."/>
            <person name="Submissions S."/>
        </authorList>
    </citation>
    <scope>NUCLEOTIDE SEQUENCE [LARGE SCALE GENOMIC DNA]</scope>
    <source>
        <strain evidence="4">ATCC BAA-34</strain>
    </source>
</reference>
<organism evidence="3 4">
    <name type="scientific">Trichlorobacter thiogenes</name>
    <dbReference type="NCBI Taxonomy" id="115783"/>
    <lineage>
        <taxon>Bacteria</taxon>
        <taxon>Pseudomonadati</taxon>
        <taxon>Thermodesulfobacteriota</taxon>
        <taxon>Desulfuromonadia</taxon>
        <taxon>Geobacterales</taxon>
        <taxon>Geobacteraceae</taxon>
        <taxon>Trichlorobacter</taxon>
    </lineage>
</organism>
<evidence type="ECO:0000256" key="1">
    <source>
        <dbReference type="ARBA" id="ARBA00008106"/>
    </source>
</evidence>
<dbReference type="SFLD" id="SFLDG01129">
    <property type="entry name" value="C1.5:_HAD__Beta-PGM__Phosphata"/>
    <property type="match status" value="1"/>
</dbReference>
<dbReference type="NCBIfam" id="TIGR01428">
    <property type="entry name" value="HAD_type_II"/>
    <property type="match status" value="1"/>
</dbReference>
<name>A0A1T4S5W2_9BACT</name>
<dbReference type="InterPro" id="IPR036412">
    <property type="entry name" value="HAD-like_sf"/>
</dbReference>
<dbReference type="OrthoDB" id="264363at2"/>
<dbReference type="NCBIfam" id="TIGR01493">
    <property type="entry name" value="HAD-SF-IA-v2"/>
    <property type="match status" value="1"/>
</dbReference>
<dbReference type="SFLD" id="SFLDS00003">
    <property type="entry name" value="Haloacid_Dehalogenase"/>
    <property type="match status" value="1"/>
</dbReference>
<dbReference type="InterPro" id="IPR006328">
    <property type="entry name" value="2-HAD"/>
</dbReference>
<dbReference type="Gene3D" id="1.10.150.240">
    <property type="entry name" value="Putative phosphatase, domain 2"/>
    <property type="match status" value="1"/>
</dbReference>